<evidence type="ECO:0000313" key="1">
    <source>
        <dbReference type="EMBL" id="CDF33262.1"/>
    </source>
</evidence>
<proteinExistence type="predicted"/>
<dbReference type="KEGG" id="ccp:CHC_T00002045001"/>
<protein>
    <submittedName>
        <fullName evidence="1">Uncharacterized protein</fullName>
    </submittedName>
</protein>
<dbReference type="RefSeq" id="XP_005713065.1">
    <property type="nucleotide sequence ID" value="XM_005713008.1"/>
</dbReference>
<dbReference type="AlphaFoldDB" id="R7Q404"/>
<dbReference type="Proteomes" id="UP000012073">
    <property type="component" value="Unassembled WGS sequence"/>
</dbReference>
<name>R7Q404_CHOCR</name>
<dbReference type="GeneID" id="17320774"/>
<keyword evidence="2" id="KW-1185">Reference proteome</keyword>
<organism evidence="1 2">
    <name type="scientific">Chondrus crispus</name>
    <name type="common">Carrageen Irish moss</name>
    <name type="synonym">Polymorpha crispa</name>
    <dbReference type="NCBI Taxonomy" id="2769"/>
    <lineage>
        <taxon>Eukaryota</taxon>
        <taxon>Rhodophyta</taxon>
        <taxon>Florideophyceae</taxon>
        <taxon>Rhodymeniophycidae</taxon>
        <taxon>Gigartinales</taxon>
        <taxon>Gigartinaceae</taxon>
        <taxon>Chondrus</taxon>
    </lineage>
</organism>
<reference evidence="2" key="1">
    <citation type="journal article" date="2013" name="Proc. Natl. Acad. Sci. U.S.A.">
        <title>Genome structure and metabolic features in the red seaweed Chondrus crispus shed light on evolution of the Archaeplastida.</title>
        <authorList>
            <person name="Collen J."/>
            <person name="Porcel B."/>
            <person name="Carre W."/>
            <person name="Ball S.G."/>
            <person name="Chaparro C."/>
            <person name="Tonon T."/>
            <person name="Barbeyron T."/>
            <person name="Michel G."/>
            <person name="Noel B."/>
            <person name="Valentin K."/>
            <person name="Elias M."/>
            <person name="Artiguenave F."/>
            <person name="Arun A."/>
            <person name="Aury J.M."/>
            <person name="Barbosa-Neto J.F."/>
            <person name="Bothwell J.H."/>
            <person name="Bouget F.Y."/>
            <person name="Brillet L."/>
            <person name="Cabello-Hurtado F."/>
            <person name="Capella-Gutierrez S."/>
            <person name="Charrier B."/>
            <person name="Cladiere L."/>
            <person name="Cock J.M."/>
            <person name="Coelho S.M."/>
            <person name="Colleoni C."/>
            <person name="Czjzek M."/>
            <person name="Da Silva C."/>
            <person name="Delage L."/>
            <person name="Denoeud F."/>
            <person name="Deschamps P."/>
            <person name="Dittami S.M."/>
            <person name="Gabaldon T."/>
            <person name="Gachon C.M."/>
            <person name="Groisillier A."/>
            <person name="Herve C."/>
            <person name="Jabbari K."/>
            <person name="Katinka M."/>
            <person name="Kloareg B."/>
            <person name="Kowalczyk N."/>
            <person name="Labadie K."/>
            <person name="Leblanc C."/>
            <person name="Lopez P.J."/>
            <person name="McLachlan D.H."/>
            <person name="Meslet-Cladiere L."/>
            <person name="Moustafa A."/>
            <person name="Nehr Z."/>
            <person name="Nyvall Collen P."/>
            <person name="Panaud O."/>
            <person name="Partensky F."/>
            <person name="Poulain J."/>
            <person name="Rensing S.A."/>
            <person name="Rousvoal S."/>
            <person name="Samson G."/>
            <person name="Symeonidi A."/>
            <person name="Weissenbach J."/>
            <person name="Zambounis A."/>
            <person name="Wincker P."/>
            <person name="Boyen C."/>
        </authorList>
    </citation>
    <scope>NUCLEOTIDE SEQUENCE [LARGE SCALE GENOMIC DNA]</scope>
    <source>
        <strain evidence="2">cv. Stackhouse</strain>
    </source>
</reference>
<gene>
    <name evidence="1" type="ORF">CHC_T00002045001</name>
</gene>
<accession>R7Q404</accession>
<evidence type="ECO:0000313" key="2">
    <source>
        <dbReference type="Proteomes" id="UP000012073"/>
    </source>
</evidence>
<sequence length="20" mass="2234">MLVREMLSSLVFMPVLHGAC</sequence>
<dbReference type="Gramene" id="CDF33262">
    <property type="protein sequence ID" value="CDF33262"/>
    <property type="gene ID" value="CHC_T00002045001"/>
</dbReference>
<dbReference type="EMBL" id="HG001638">
    <property type="protein sequence ID" value="CDF33262.1"/>
    <property type="molecule type" value="Genomic_DNA"/>
</dbReference>